<comment type="caution">
    <text evidence="5">The sequence shown here is derived from an EMBL/GenBank/DDBJ whole genome shotgun (WGS) entry which is preliminary data.</text>
</comment>
<dbReference type="SUPFAM" id="SSF46785">
    <property type="entry name" value="Winged helix' DNA-binding domain"/>
    <property type="match status" value="1"/>
</dbReference>
<dbReference type="EMBL" id="JACHON010000004">
    <property type="protein sequence ID" value="MBB6512708.1"/>
    <property type="molecule type" value="Genomic_DNA"/>
</dbReference>
<gene>
    <name evidence="5" type="ORF">GGQ92_001494</name>
</gene>
<feature type="domain" description="HTH arsR-type" evidence="4">
    <location>
        <begin position="5"/>
        <end position="104"/>
    </location>
</feature>
<evidence type="ECO:0000259" key="4">
    <source>
        <dbReference type="PROSITE" id="PS50987"/>
    </source>
</evidence>
<keyword evidence="6" id="KW-1185">Reference proteome</keyword>
<dbReference type="InterPro" id="IPR036390">
    <property type="entry name" value="WH_DNA-bd_sf"/>
</dbReference>
<name>A0A841RPY1_9BACI</name>
<dbReference type="PANTHER" id="PTHR33154">
    <property type="entry name" value="TRANSCRIPTIONAL REGULATOR, ARSR FAMILY"/>
    <property type="match status" value="1"/>
</dbReference>
<dbReference type="GO" id="GO:0003700">
    <property type="term" value="F:DNA-binding transcription factor activity"/>
    <property type="evidence" value="ECO:0007669"/>
    <property type="project" value="InterPro"/>
</dbReference>
<dbReference type="AlphaFoldDB" id="A0A841RPY1"/>
<keyword evidence="1" id="KW-0805">Transcription regulation</keyword>
<evidence type="ECO:0000313" key="6">
    <source>
        <dbReference type="Proteomes" id="UP000572212"/>
    </source>
</evidence>
<dbReference type="InterPro" id="IPR011991">
    <property type="entry name" value="ArsR-like_HTH"/>
</dbReference>
<dbReference type="PRINTS" id="PR00778">
    <property type="entry name" value="HTHARSR"/>
</dbReference>
<dbReference type="PROSITE" id="PS50987">
    <property type="entry name" value="HTH_ARSR_2"/>
    <property type="match status" value="1"/>
</dbReference>
<organism evidence="5 6">
    <name type="scientific">Gracilibacillus halotolerans</name>
    <dbReference type="NCBI Taxonomy" id="74386"/>
    <lineage>
        <taxon>Bacteria</taxon>
        <taxon>Bacillati</taxon>
        <taxon>Bacillota</taxon>
        <taxon>Bacilli</taxon>
        <taxon>Bacillales</taxon>
        <taxon>Bacillaceae</taxon>
        <taxon>Gracilibacillus</taxon>
    </lineage>
</organism>
<dbReference type="InterPro" id="IPR001845">
    <property type="entry name" value="HTH_ArsR_DNA-bd_dom"/>
</dbReference>
<evidence type="ECO:0000256" key="1">
    <source>
        <dbReference type="ARBA" id="ARBA00023015"/>
    </source>
</evidence>
<dbReference type="InterPro" id="IPR036388">
    <property type="entry name" value="WH-like_DNA-bd_sf"/>
</dbReference>
<keyword evidence="3" id="KW-0804">Transcription</keyword>
<dbReference type="InterPro" id="IPR051081">
    <property type="entry name" value="HTH_MetalResp_TranReg"/>
</dbReference>
<dbReference type="PANTHER" id="PTHR33154:SF18">
    <property type="entry name" value="ARSENICAL RESISTANCE OPERON REPRESSOR"/>
    <property type="match status" value="1"/>
</dbReference>
<sequence>MSLTKSHVTLDQAASILKLFGDTTRLTMLKVMENGACCVCEFVAMFDITQPAISQHLKRLRELDIVQEEKRGQWVFYSLNKDAPCYPFVQSILQQLPSQQEKLEQLKEQGKRIDCC</sequence>
<proteinExistence type="predicted"/>
<evidence type="ECO:0000256" key="3">
    <source>
        <dbReference type="ARBA" id="ARBA00023163"/>
    </source>
</evidence>
<protein>
    <submittedName>
        <fullName evidence="5">ArsR family transcriptional regulator</fullName>
    </submittedName>
</protein>
<dbReference type="CDD" id="cd00090">
    <property type="entry name" value="HTH_ARSR"/>
    <property type="match status" value="1"/>
</dbReference>
<dbReference type="Proteomes" id="UP000572212">
    <property type="component" value="Unassembled WGS sequence"/>
</dbReference>
<dbReference type="NCBIfam" id="NF033788">
    <property type="entry name" value="HTH_metalloreg"/>
    <property type="match status" value="1"/>
</dbReference>
<evidence type="ECO:0000256" key="2">
    <source>
        <dbReference type="ARBA" id="ARBA00023125"/>
    </source>
</evidence>
<dbReference type="SMART" id="SM00418">
    <property type="entry name" value="HTH_ARSR"/>
    <property type="match status" value="1"/>
</dbReference>
<reference evidence="5 6" key="1">
    <citation type="submission" date="2020-08" db="EMBL/GenBank/DDBJ databases">
        <title>Genomic Encyclopedia of Type Strains, Phase IV (KMG-IV): sequencing the most valuable type-strain genomes for metagenomic binning, comparative biology and taxonomic classification.</title>
        <authorList>
            <person name="Goeker M."/>
        </authorList>
    </citation>
    <scope>NUCLEOTIDE SEQUENCE [LARGE SCALE GENOMIC DNA]</scope>
    <source>
        <strain evidence="5 6">DSM 11805</strain>
    </source>
</reference>
<accession>A0A841RPY1</accession>
<dbReference type="Gene3D" id="1.10.10.10">
    <property type="entry name" value="Winged helix-like DNA-binding domain superfamily/Winged helix DNA-binding domain"/>
    <property type="match status" value="1"/>
</dbReference>
<dbReference type="RefSeq" id="WP_184246421.1">
    <property type="nucleotide sequence ID" value="NZ_BAAACU010000028.1"/>
</dbReference>
<dbReference type="Pfam" id="PF01022">
    <property type="entry name" value="HTH_5"/>
    <property type="match status" value="1"/>
</dbReference>
<keyword evidence="2" id="KW-0238">DNA-binding</keyword>
<dbReference type="GO" id="GO:0003677">
    <property type="term" value="F:DNA binding"/>
    <property type="evidence" value="ECO:0007669"/>
    <property type="project" value="UniProtKB-KW"/>
</dbReference>
<evidence type="ECO:0000313" key="5">
    <source>
        <dbReference type="EMBL" id="MBB6512708.1"/>
    </source>
</evidence>